<comment type="cofactor">
    <cofactor evidence="6">
        <name>FAD</name>
        <dbReference type="ChEBI" id="CHEBI:57692"/>
    </cofactor>
</comment>
<keyword evidence="2" id="KW-0285">Flavoprotein</keyword>
<dbReference type="InterPro" id="IPR016164">
    <property type="entry name" value="FAD-linked_Oxase-like_C"/>
</dbReference>
<feature type="binding site" evidence="6">
    <location>
        <begin position="205"/>
        <end position="211"/>
    </location>
    <ligand>
        <name>FAD</name>
        <dbReference type="ChEBI" id="CHEBI:57692"/>
    </ligand>
</feature>
<dbReference type="InterPro" id="IPR036318">
    <property type="entry name" value="FAD-bd_PCMH-like_sf"/>
</dbReference>
<evidence type="ECO:0000256" key="4">
    <source>
        <dbReference type="PIRSR" id="PIRSR625650-1"/>
    </source>
</evidence>
<dbReference type="InterPro" id="IPR006094">
    <property type="entry name" value="Oxid_FAD_bind_N"/>
</dbReference>
<keyword evidence="10" id="KW-1185">Reference proteome</keyword>
<dbReference type="PROSITE" id="PS51387">
    <property type="entry name" value="FAD_PCMH"/>
    <property type="match status" value="1"/>
</dbReference>
<evidence type="ECO:0000256" key="2">
    <source>
        <dbReference type="ARBA" id="ARBA00022630"/>
    </source>
</evidence>
<dbReference type="Gene3D" id="3.30.465.10">
    <property type="match status" value="1"/>
</dbReference>
<dbReference type="OrthoDB" id="9811557at2"/>
<dbReference type="RefSeq" id="WP_090590229.1">
    <property type="nucleotide sequence ID" value="NZ_LT629688.1"/>
</dbReference>
<dbReference type="STRING" id="675864.SAMN04489747_0454"/>
<evidence type="ECO:0000313" key="10">
    <source>
        <dbReference type="Proteomes" id="UP000198546"/>
    </source>
</evidence>
<protein>
    <submittedName>
        <fullName evidence="9">Alkyldihydroxyacetonephosphate synthase</fullName>
    </submittedName>
</protein>
<dbReference type="InterPro" id="IPR025650">
    <property type="entry name" value="Alkyl-DHAP_Synthase"/>
</dbReference>
<dbReference type="Pfam" id="PF01565">
    <property type="entry name" value="FAD_binding_4"/>
    <property type="match status" value="1"/>
</dbReference>
<feature type="binding site" evidence="6">
    <location>
        <begin position="218"/>
        <end position="221"/>
    </location>
    <ligand>
        <name>FAD</name>
        <dbReference type="ChEBI" id="CHEBI:57692"/>
    </ligand>
</feature>
<keyword evidence="3 6" id="KW-0274">FAD</keyword>
<evidence type="ECO:0000313" key="9">
    <source>
        <dbReference type="EMBL" id="SDD21328.1"/>
    </source>
</evidence>
<dbReference type="GO" id="GO:0008609">
    <property type="term" value="F:alkylglycerone-phosphate synthase activity"/>
    <property type="evidence" value="ECO:0007669"/>
    <property type="project" value="InterPro"/>
</dbReference>
<reference evidence="9 10" key="1">
    <citation type="submission" date="2016-10" db="EMBL/GenBank/DDBJ databases">
        <authorList>
            <person name="de Groot N.N."/>
        </authorList>
    </citation>
    <scope>NUCLEOTIDE SEQUENCE [LARGE SCALE GENOMIC DNA]</scope>
    <source>
        <strain evidence="9 10">MON 2.2</strain>
    </source>
</reference>
<dbReference type="Gene3D" id="3.30.300.330">
    <property type="match status" value="1"/>
</dbReference>
<comment type="similarity">
    <text evidence="1">Belongs to the FAD-binding oxidoreductase/transferase type 4 family.</text>
</comment>
<dbReference type="GO" id="GO:0008610">
    <property type="term" value="P:lipid biosynthetic process"/>
    <property type="evidence" value="ECO:0007669"/>
    <property type="project" value="InterPro"/>
</dbReference>
<evidence type="ECO:0000256" key="3">
    <source>
        <dbReference type="ARBA" id="ARBA00022827"/>
    </source>
</evidence>
<dbReference type="PANTHER" id="PTHR46568">
    <property type="entry name" value="ALKYLDIHYDROXYACETONEPHOSPHATE SYNTHASE, PEROXISOMAL"/>
    <property type="match status" value="1"/>
</dbReference>
<dbReference type="Gene3D" id="3.30.70.3450">
    <property type="match status" value="1"/>
</dbReference>
<sequence>MKGVQHMKWWGWGLDGISFHHEDKPKFAPFVRERVGIDVTTPAARPPLRFEELDVPEPRLDDDLRSTLAGLVGEEYVTTDAMERVVHTFGKSVRDLIRIRRGELGRMPDVVVYPDSTDEVARVVDAVVAADAVLIPFGGGSNIAGSLEVPRGETRTVVSVDLGRMNKLLEIDEESGLALIQAGALGPHLEEQLQQRGWTIGHFPDSFSHSTLGGWIATRSSGMQSDRYGDIADITRGLTMAMPGKVLTLRPLPSSSTGPSVREMVLGSEGRLGVITEAWVNVKRVAEERVVLGYFFPDFATGLEALREIHKSDATPLVGRVSDERETQFSLATSKKSKGISKYVTKGLMAYLTRKGWDLQKLCLSFIGFEGSRSHVALQQRLVREIVTRHGGIVVGKGPGVLYDQKKFDTPYLRDFLLDRGAAADVSDTAAPWSKLKPLYDNVIAAAEGAFAEIGCQGYIMCHLSHNYHSGACLYFTFAVAHEGPGVIEKYDVVKRAIQSEFIRSGGTLSHHHGVGVEHSPWLAEDVSPAGQELIGGLLDFADPKHNLNPGKIVHTGTPGVSVLSEQ</sequence>
<accession>A0A1G6SWY4</accession>
<evidence type="ECO:0000256" key="6">
    <source>
        <dbReference type="PIRSR" id="PIRSR625650-3"/>
    </source>
</evidence>
<evidence type="ECO:0000259" key="8">
    <source>
        <dbReference type="PROSITE" id="PS51387"/>
    </source>
</evidence>
<dbReference type="SUPFAM" id="SSF55103">
    <property type="entry name" value="FAD-linked oxidases, C-terminal domain"/>
    <property type="match status" value="1"/>
</dbReference>
<feature type="binding site" evidence="6">
    <location>
        <begin position="269"/>
        <end position="275"/>
    </location>
    <ligand>
        <name>FAD</name>
        <dbReference type="ChEBI" id="CHEBI:57692"/>
    </ligand>
</feature>
<dbReference type="InterPro" id="IPR016169">
    <property type="entry name" value="FAD-bd_PCMH_sub2"/>
</dbReference>
<dbReference type="InterPro" id="IPR004113">
    <property type="entry name" value="FAD-bd_oxidored_4_C"/>
</dbReference>
<feature type="domain" description="FAD-binding PCMH-type" evidence="8">
    <location>
        <begin position="104"/>
        <end position="285"/>
    </location>
</feature>
<evidence type="ECO:0000256" key="1">
    <source>
        <dbReference type="ARBA" id="ARBA00008000"/>
    </source>
</evidence>
<feature type="active site" description="Proton donor/acceptor" evidence="4">
    <location>
        <position position="475"/>
    </location>
</feature>
<organism evidence="9 10">
    <name type="scientific">Auraticoccus monumenti</name>
    <dbReference type="NCBI Taxonomy" id="675864"/>
    <lineage>
        <taxon>Bacteria</taxon>
        <taxon>Bacillati</taxon>
        <taxon>Actinomycetota</taxon>
        <taxon>Actinomycetes</taxon>
        <taxon>Propionibacteriales</taxon>
        <taxon>Propionibacteriaceae</taxon>
        <taxon>Auraticoccus</taxon>
    </lineage>
</organism>
<gene>
    <name evidence="9" type="ORF">SAMN04489747_0454</name>
</gene>
<dbReference type="InterPro" id="IPR016166">
    <property type="entry name" value="FAD-bd_PCMH"/>
</dbReference>
<feature type="binding site" evidence="5">
    <location>
        <position position="414"/>
    </location>
    <ligand>
        <name>substrate</name>
    </ligand>
</feature>
<evidence type="ECO:0000256" key="5">
    <source>
        <dbReference type="PIRSR" id="PIRSR625650-2"/>
    </source>
</evidence>
<proteinExistence type="inferred from homology"/>
<evidence type="ECO:0000256" key="7">
    <source>
        <dbReference type="PIRSR" id="PIRSR625650-4"/>
    </source>
</evidence>
<dbReference type="SUPFAM" id="SSF56176">
    <property type="entry name" value="FAD-binding/transporter-associated domain-like"/>
    <property type="match status" value="1"/>
</dbReference>
<dbReference type="AlphaFoldDB" id="A0A1G6SWY4"/>
<dbReference type="EMBL" id="LT629688">
    <property type="protein sequence ID" value="SDD21328.1"/>
    <property type="molecule type" value="Genomic_DNA"/>
</dbReference>
<dbReference type="Proteomes" id="UP000198546">
    <property type="component" value="Chromosome i"/>
</dbReference>
<name>A0A1G6SWY4_9ACTN</name>
<dbReference type="PANTHER" id="PTHR46568:SF1">
    <property type="entry name" value="ALKYLDIHYDROXYACETONEPHOSPHATE SYNTHASE, PEROXISOMAL"/>
    <property type="match status" value="1"/>
</dbReference>
<dbReference type="GO" id="GO:0071949">
    <property type="term" value="F:FAD binding"/>
    <property type="evidence" value="ECO:0007669"/>
    <property type="project" value="InterPro"/>
</dbReference>
<feature type="site" description="Important for enzyme activity" evidence="7">
    <location>
        <position position="320"/>
    </location>
</feature>
<dbReference type="Pfam" id="PF02913">
    <property type="entry name" value="FAD-oxidase_C"/>
    <property type="match status" value="1"/>
</dbReference>